<comment type="caution">
    <text evidence="1">The sequence shown here is derived from an EMBL/GenBank/DDBJ whole genome shotgun (WGS) entry which is preliminary data.</text>
</comment>
<keyword evidence="2" id="KW-1185">Reference proteome</keyword>
<dbReference type="Proteomes" id="UP001060085">
    <property type="component" value="Linkage Group LG03"/>
</dbReference>
<proteinExistence type="predicted"/>
<evidence type="ECO:0000313" key="2">
    <source>
        <dbReference type="Proteomes" id="UP001060085"/>
    </source>
</evidence>
<dbReference type="EMBL" id="CM044703">
    <property type="protein sequence ID" value="KAI5670078.1"/>
    <property type="molecule type" value="Genomic_DNA"/>
</dbReference>
<gene>
    <name evidence="1" type="ORF">M9H77_10442</name>
</gene>
<sequence length="548" mass="62023">MAFLFSKIKAPTSDSVNKLRQFLHTIVEMPERKDSIVTCICNSLNKGLSWDSLTKEFSSVQFSNPIIQKVLLQLKEPSNAKKALNFFHWSAKQMDFQHGIYTYCITLHILVKAKLVKDAKALLERILMNPINSKGTDAMPEASVTAGCSEKGQECGISLEHDPLLLNILQSLLDTYVIADSIPFVFDLFMQTCAKLRMLDNILDACKLMDEHGFGLSVISYNTILHVIQKSDKPFLVWDVYEHIIKKRMHPNEVTFGIMVSALRKEGKLVRYLNVVDRIHGKRCSSPGVVVNTCLVFQIIEEGRIEDGLVLLKRLSQKNMILDTVSLSLVIFAKLKMGNLDAAWEIYEGMCRRGFENNSFVITLFIEAYCKEGRIKEAIHLMQEMESMELKPFEETFNHLIGGCTQVGDWEESLELCKRMINMGLLPSLLAFNKMVEMISKKGDVKLADELLTVLLDKGFTPDENTYSLLAAGYGRAGYVEGILKLYHEMKYRSLSPSASIFCTLISCLCKHGRVREAEEYLLLMKAKSLKPHAYVYEALVASHLEKG</sequence>
<protein>
    <submittedName>
        <fullName evidence="1">Uncharacterized protein</fullName>
    </submittedName>
</protein>
<organism evidence="1 2">
    <name type="scientific">Catharanthus roseus</name>
    <name type="common">Madagascar periwinkle</name>
    <name type="synonym">Vinca rosea</name>
    <dbReference type="NCBI Taxonomy" id="4058"/>
    <lineage>
        <taxon>Eukaryota</taxon>
        <taxon>Viridiplantae</taxon>
        <taxon>Streptophyta</taxon>
        <taxon>Embryophyta</taxon>
        <taxon>Tracheophyta</taxon>
        <taxon>Spermatophyta</taxon>
        <taxon>Magnoliopsida</taxon>
        <taxon>eudicotyledons</taxon>
        <taxon>Gunneridae</taxon>
        <taxon>Pentapetalae</taxon>
        <taxon>asterids</taxon>
        <taxon>lamiids</taxon>
        <taxon>Gentianales</taxon>
        <taxon>Apocynaceae</taxon>
        <taxon>Rauvolfioideae</taxon>
        <taxon>Vinceae</taxon>
        <taxon>Catharanthinae</taxon>
        <taxon>Catharanthus</taxon>
    </lineage>
</organism>
<reference evidence="2" key="1">
    <citation type="journal article" date="2023" name="Nat. Plants">
        <title>Single-cell RNA sequencing provides a high-resolution roadmap for understanding the multicellular compartmentation of specialized metabolism.</title>
        <authorList>
            <person name="Sun S."/>
            <person name="Shen X."/>
            <person name="Li Y."/>
            <person name="Li Y."/>
            <person name="Wang S."/>
            <person name="Li R."/>
            <person name="Zhang H."/>
            <person name="Shen G."/>
            <person name="Guo B."/>
            <person name="Wei J."/>
            <person name="Xu J."/>
            <person name="St-Pierre B."/>
            <person name="Chen S."/>
            <person name="Sun C."/>
        </authorList>
    </citation>
    <scope>NUCLEOTIDE SEQUENCE [LARGE SCALE GENOMIC DNA]</scope>
</reference>
<name>A0ACC0BBS6_CATRO</name>
<evidence type="ECO:0000313" key="1">
    <source>
        <dbReference type="EMBL" id="KAI5670078.1"/>
    </source>
</evidence>
<accession>A0ACC0BBS6</accession>